<evidence type="ECO:0000259" key="5">
    <source>
        <dbReference type="Pfam" id="PF13193"/>
    </source>
</evidence>
<sequence>MKLYDPEKKIWSGAKYDVIYNSNVNLGYLILNVLKKTPDMVTQVSADTDAEMTCREMRLRTMKIASYLMETNLKQGDVVGVIAANSENLAPVVFACLLLGLPINFLSPVMNEHDIIFMYSKTKPKAIFCDGNIAKNVQGAIDKMTIKPVIFTLMTKVAGLQFIDDWILVDFDEKNFVFPNTKHVDTLTAVILCSSGTTGLPKGVCHSHSQLIERMLPAWNLRECNYEVLFNFSSLYWMSGLWFVLVGTLYNLKRIITTKDFDPDWMINIFSRYRITHFLTSPSALVALLRNRDFMPLKSVKVLMASGSILSKGISQAIEPFLPNGMISSSYGTTEAGFLAESFNSSHRAGSVGVPAPNVQMKIVNDFGTKLGTNEEGEICVKPSVLFSGYFNDEESTKSTIKDGWIFTGDIGYFDEEGFLFIIDRKKDVLKFNGYQVYPSELETIINEIDGVKKSCVVGVFEQDKGNDLIFGFVEKDPTKEQLSADYILEYVNNKVIDAKMLRGGVQFMKNFPTSPSGKIRRFDVKKVAQEFYDKTIKI</sequence>
<dbReference type="PANTHER" id="PTHR24096:SF353">
    <property type="entry name" value="GH16244P-RELATED"/>
    <property type="match status" value="1"/>
</dbReference>
<evidence type="ECO:0000256" key="1">
    <source>
        <dbReference type="ARBA" id="ARBA00004275"/>
    </source>
</evidence>
<name>A0A1J1IYU3_9DIPT</name>
<dbReference type="FunFam" id="3.40.50.12780:FF:000025">
    <property type="entry name" value="luciferin 4-monooxygenase"/>
    <property type="match status" value="1"/>
</dbReference>
<accession>A0A1J1IYU3</accession>
<evidence type="ECO:0000313" key="7">
    <source>
        <dbReference type="Proteomes" id="UP000183832"/>
    </source>
</evidence>
<dbReference type="PANTHER" id="PTHR24096">
    <property type="entry name" value="LONG-CHAIN-FATTY-ACID--COA LIGASE"/>
    <property type="match status" value="1"/>
</dbReference>
<dbReference type="InterPro" id="IPR020845">
    <property type="entry name" value="AMP-binding_CS"/>
</dbReference>
<dbReference type="SUPFAM" id="SSF56801">
    <property type="entry name" value="Acetyl-CoA synthetase-like"/>
    <property type="match status" value="1"/>
</dbReference>
<dbReference type="Gene3D" id="3.30.300.30">
    <property type="match status" value="1"/>
</dbReference>
<keyword evidence="3" id="KW-1133">Transmembrane helix</keyword>
<evidence type="ECO:0000256" key="2">
    <source>
        <dbReference type="ARBA" id="ARBA00023140"/>
    </source>
</evidence>
<reference evidence="6 7" key="1">
    <citation type="submission" date="2015-04" db="EMBL/GenBank/DDBJ databases">
        <authorList>
            <person name="Syromyatnikov M.Y."/>
            <person name="Popov V.N."/>
        </authorList>
    </citation>
    <scope>NUCLEOTIDE SEQUENCE [LARGE SCALE GENOMIC DNA]</scope>
</reference>
<dbReference type="Proteomes" id="UP000183832">
    <property type="component" value="Unassembled WGS sequence"/>
</dbReference>
<gene>
    <name evidence="6" type="ORF">CLUMA_CG017784</name>
</gene>
<dbReference type="InterPro" id="IPR000873">
    <property type="entry name" value="AMP-dep_synth/lig_dom"/>
</dbReference>
<dbReference type="InterPro" id="IPR042099">
    <property type="entry name" value="ANL_N_sf"/>
</dbReference>
<dbReference type="Pfam" id="PF00501">
    <property type="entry name" value="AMP-binding"/>
    <property type="match status" value="1"/>
</dbReference>
<dbReference type="InterPro" id="IPR025110">
    <property type="entry name" value="AMP-bd_C"/>
</dbReference>
<feature type="domain" description="AMP-binding enzyme C-terminal" evidence="5">
    <location>
        <begin position="441"/>
        <end position="519"/>
    </location>
</feature>
<dbReference type="InterPro" id="IPR045851">
    <property type="entry name" value="AMP-bd_C_sf"/>
</dbReference>
<evidence type="ECO:0000313" key="6">
    <source>
        <dbReference type="EMBL" id="CRL04724.1"/>
    </source>
</evidence>
<evidence type="ECO:0000259" key="4">
    <source>
        <dbReference type="Pfam" id="PF00501"/>
    </source>
</evidence>
<proteinExistence type="predicted"/>
<protein>
    <submittedName>
        <fullName evidence="6">CLUMA_CG017784, isoform A</fullName>
    </submittedName>
</protein>
<evidence type="ECO:0000256" key="3">
    <source>
        <dbReference type="SAM" id="Phobius"/>
    </source>
</evidence>
<dbReference type="GO" id="GO:0005777">
    <property type="term" value="C:peroxisome"/>
    <property type="evidence" value="ECO:0007669"/>
    <property type="project" value="UniProtKB-SubCell"/>
</dbReference>
<keyword evidence="3" id="KW-0472">Membrane</keyword>
<dbReference type="OrthoDB" id="10253869at2759"/>
<feature type="transmembrane region" description="Helical" evidence="3">
    <location>
        <begin position="234"/>
        <end position="252"/>
    </location>
</feature>
<dbReference type="STRING" id="568069.A0A1J1IYU3"/>
<dbReference type="GO" id="GO:0046949">
    <property type="term" value="P:fatty-acyl-CoA biosynthetic process"/>
    <property type="evidence" value="ECO:0007669"/>
    <property type="project" value="TreeGrafter"/>
</dbReference>
<organism evidence="6 7">
    <name type="scientific">Clunio marinus</name>
    <dbReference type="NCBI Taxonomy" id="568069"/>
    <lineage>
        <taxon>Eukaryota</taxon>
        <taxon>Metazoa</taxon>
        <taxon>Ecdysozoa</taxon>
        <taxon>Arthropoda</taxon>
        <taxon>Hexapoda</taxon>
        <taxon>Insecta</taxon>
        <taxon>Pterygota</taxon>
        <taxon>Neoptera</taxon>
        <taxon>Endopterygota</taxon>
        <taxon>Diptera</taxon>
        <taxon>Nematocera</taxon>
        <taxon>Chironomoidea</taxon>
        <taxon>Chironomidae</taxon>
        <taxon>Clunio</taxon>
    </lineage>
</organism>
<comment type="subcellular location">
    <subcellularLocation>
        <location evidence="1">Peroxisome</location>
    </subcellularLocation>
</comment>
<dbReference type="PROSITE" id="PS00455">
    <property type="entry name" value="AMP_BINDING"/>
    <property type="match status" value="1"/>
</dbReference>
<keyword evidence="7" id="KW-1185">Reference proteome</keyword>
<feature type="domain" description="AMP-dependent synthetase/ligase" evidence="4">
    <location>
        <begin position="35"/>
        <end position="391"/>
    </location>
</feature>
<dbReference type="AlphaFoldDB" id="A0A1J1IYU3"/>
<dbReference type="Gene3D" id="3.40.50.12780">
    <property type="entry name" value="N-terminal domain of ligase-like"/>
    <property type="match status" value="1"/>
</dbReference>
<keyword evidence="3" id="KW-0812">Transmembrane</keyword>
<dbReference type="EMBL" id="CVRI01000063">
    <property type="protein sequence ID" value="CRL04724.1"/>
    <property type="molecule type" value="Genomic_DNA"/>
</dbReference>
<keyword evidence="2" id="KW-0576">Peroxisome</keyword>
<dbReference type="Pfam" id="PF13193">
    <property type="entry name" value="AMP-binding_C"/>
    <property type="match status" value="1"/>
</dbReference>
<dbReference type="GO" id="GO:0004467">
    <property type="term" value="F:long-chain fatty acid-CoA ligase activity"/>
    <property type="evidence" value="ECO:0007669"/>
    <property type="project" value="TreeGrafter"/>
</dbReference>